<reference evidence="12 13" key="1">
    <citation type="journal article" date="2013" name="J. Bacteriol.">
        <title>Roles of HynAB and Ech, the only two hydrogenases found in the model sulfate reducer Desulfovibrio gigas.</title>
        <authorList>
            <person name="Morais-Silva F.O."/>
            <person name="Santos C.I."/>
            <person name="Rodrigues R."/>
            <person name="Pereira I.A."/>
            <person name="Rodrigues-Pousada C."/>
        </authorList>
    </citation>
    <scope>NUCLEOTIDE SEQUENCE [LARGE SCALE GENOMIC DNA]</scope>
    <source>
        <strain evidence="13">ATCC 19364 / DSM 1382 / NCIMB 9332 / VKM B-1759</strain>
    </source>
</reference>
<dbReference type="Pfam" id="PF04055">
    <property type="entry name" value="Radical_SAM"/>
    <property type="match status" value="1"/>
</dbReference>
<keyword evidence="13" id="KW-1185">Reference proteome</keyword>
<dbReference type="EMBL" id="CP006585">
    <property type="protein sequence ID" value="AGW14608.1"/>
    <property type="molecule type" value="Genomic_DNA"/>
</dbReference>
<comment type="function">
    <text evidence="10">Probably acts as a heme chaperone, transferring heme to an unknown acceptor. Binds one molecule of heme per monomer, possibly covalently. Binds 1 [4Fe-4S] cluster. The cluster is coordinated with 3 cysteines and an exchangeable S-adenosyl-L-methionine.</text>
</comment>
<dbReference type="InterPro" id="IPR058240">
    <property type="entry name" value="rSAM_sf"/>
</dbReference>
<dbReference type="PROSITE" id="PS51918">
    <property type="entry name" value="RADICAL_SAM"/>
    <property type="match status" value="1"/>
</dbReference>
<dbReference type="NCBIfam" id="TIGR00539">
    <property type="entry name" value="hemN_rel"/>
    <property type="match status" value="1"/>
</dbReference>
<dbReference type="InterPro" id="IPR004559">
    <property type="entry name" value="HemW-like"/>
</dbReference>
<dbReference type="KEGG" id="dgg:DGI_2881"/>
<dbReference type="HOGENOM" id="CLU_027579_1_1_7"/>
<dbReference type="GO" id="GO:0046872">
    <property type="term" value="F:metal ion binding"/>
    <property type="evidence" value="ECO:0007669"/>
    <property type="project" value="UniProtKB-UniRule"/>
</dbReference>
<dbReference type="PANTHER" id="PTHR13932:SF5">
    <property type="entry name" value="RADICAL S-ADENOSYL METHIONINE DOMAIN-CONTAINING PROTEIN 1, MITOCHONDRIAL"/>
    <property type="match status" value="1"/>
</dbReference>
<dbReference type="GO" id="GO:0051539">
    <property type="term" value="F:4 iron, 4 sulfur cluster binding"/>
    <property type="evidence" value="ECO:0007669"/>
    <property type="project" value="UniProtKB-UniRule"/>
</dbReference>
<keyword evidence="7 10" id="KW-0408">Iron</keyword>
<evidence type="ECO:0000256" key="1">
    <source>
        <dbReference type="ARBA" id="ARBA00001966"/>
    </source>
</evidence>
<keyword evidence="10" id="KW-0963">Cytoplasm</keyword>
<dbReference type="OrthoDB" id="9808022at2"/>
<evidence type="ECO:0000256" key="7">
    <source>
        <dbReference type="ARBA" id="ARBA00023004"/>
    </source>
</evidence>
<dbReference type="SFLD" id="SFLDF00288">
    <property type="entry name" value="HemN-like__clustered_with_nucl"/>
    <property type="match status" value="1"/>
</dbReference>
<feature type="domain" description="Radical SAM core" evidence="11">
    <location>
        <begin position="1"/>
        <end position="231"/>
    </location>
</feature>
<sequence>MLCYIHVPFCTRKCAYCAFASQVPRAGDMQAYVDALLQEIAIQGDRLGRRTISTLYFGGGTPSLLPAKVVEVVFRRLRRAFRIAPDAEITLEANPESVTAHHLHDLVSLGVNRVSIGLQAMDDESLGLLGRCHTARQGLAAAHNARMAGVQNLSLDLIWGRPGQRLKTWLDELRQVVSLRPEHLSCYSLTVEPGTPLETLCLARTLALPDEEEQGKMFVYGSEYLEGEGYLHYEISNFARLGFQSRHNTGYWEGRDYLGLGPSAVSTLEGRRWANPETLAAWVEAVRTDTLGQDAEPLTLEQRLTELVMLRLRTSRGLNLRGYRRLAGVSFTQQHAAKIQALSRRELIRIHGGYLRLSREGWLVADAILTNLITDG</sequence>
<keyword evidence="8 10" id="KW-0411">Iron-sulfur</keyword>
<dbReference type="CDD" id="cd01335">
    <property type="entry name" value="Radical_SAM"/>
    <property type="match status" value="1"/>
</dbReference>
<dbReference type="InterPro" id="IPR034505">
    <property type="entry name" value="Coproporphyrinogen-III_oxidase"/>
</dbReference>
<keyword evidence="10" id="KW-0004">4Fe-4S</keyword>
<evidence type="ECO:0000256" key="6">
    <source>
        <dbReference type="ARBA" id="ARBA00022723"/>
    </source>
</evidence>
<evidence type="ECO:0000256" key="4">
    <source>
        <dbReference type="ARBA" id="ARBA00022617"/>
    </source>
</evidence>
<dbReference type="GO" id="GO:0005737">
    <property type="term" value="C:cytoplasm"/>
    <property type="evidence" value="ECO:0007669"/>
    <property type="project" value="UniProtKB-SubCell"/>
</dbReference>
<dbReference type="Pfam" id="PF06969">
    <property type="entry name" value="HemN_C"/>
    <property type="match status" value="1"/>
</dbReference>
<evidence type="ECO:0000256" key="9">
    <source>
        <dbReference type="ARBA" id="ARBA00023186"/>
    </source>
</evidence>
<dbReference type="SMART" id="SM00729">
    <property type="entry name" value="Elp3"/>
    <property type="match status" value="1"/>
</dbReference>
<keyword evidence="9 10" id="KW-0143">Chaperone</keyword>
<dbReference type="GO" id="GO:0004109">
    <property type="term" value="F:coproporphyrinogen oxidase activity"/>
    <property type="evidence" value="ECO:0007669"/>
    <property type="project" value="InterPro"/>
</dbReference>
<keyword evidence="5 10" id="KW-0949">S-adenosyl-L-methionine</keyword>
<reference evidence="13" key="2">
    <citation type="submission" date="2013-07" db="EMBL/GenBank/DDBJ databases">
        <authorList>
            <person name="Morais-Silva F.O."/>
            <person name="Rezende A.M."/>
            <person name="Pimentel C."/>
            <person name="Resende D.M."/>
            <person name="Santos C.I."/>
            <person name="Clemente C."/>
            <person name="de Oliveira L.M."/>
            <person name="da Silva S.M."/>
            <person name="Costa D.A."/>
            <person name="Varela-Raposo A."/>
            <person name="Horacio E.C.A."/>
            <person name="Matos M."/>
            <person name="Flores O."/>
            <person name="Ruiz J.C."/>
            <person name="Rodrigues-Pousada C."/>
        </authorList>
    </citation>
    <scope>NUCLEOTIDE SEQUENCE [LARGE SCALE GENOMIC DNA]</scope>
    <source>
        <strain evidence="13">ATCC 19364 / DSM 1382 / NCIMB 9332 / VKM B-1759</strain>
    </source>
</reference>
<dbReference type="GO" id="GO:0006779">
    <property type="term" value="P:porphyrin-containing compound biosynthetic process"/>
    <property type="evidence" value="ECO:0007669"/>
    <property type="project" value="InterPro"/>
</dbReference>
<evidence type="ECO:0000256" key="3">
    <source>
        <dbReference type="ARBA" id="ARBA00017228"/>
    </source>
</evidence>
<dbReference type="PANTHER" id="PTHR13932">
    <property type="entry name" value="COPROPORPHYRINIGEN III OXIDASE"/>
    <property type="match status" value="1"/>
</dbReference>
<protein>
    <recommendedName>
        <fullName evidence="3 10">Heme chaperone HemW</fullName>
    </recommendedName>
</protein>
<keyword evidence="4 10" id="KW-0349">Heme</keyword>
<gene>
    <name evidence="12" type="ORF">DGI_2881</name>
</gene>
<dbReference type="STRING" id="1121448.DGI_2881"/>
<evidence type="ECO:0000313" key="13">
    <source>
        <dbReference type="Proteomes" id="UP000016587"/>
    </source>
</evidence>
<comment type="cofactor">
    <cofactor evidence="1">
        <name>[4Fe-4S] cluster</name>
        <dbReference type="ChEBI" id="CHEBI:49883"/>
    </cofactor>
</comment>
<dbReference type="PATRIC" id="fig|1121448.10.peg.2844"/>
<dbReference type="SFLD" id="SFLDS00029">
    <property type="entry name" value="Radical_SAM"/>
    <property type="match status" value="1"/>
</dbReference>
<dbReference type="Proteomes" id="UP000016587">
    <property type="component" value="Chromosome"/>
</dbReference>
<keyword evidence="6 10" id="KW-0479">Metal-binding</keyword>
<evidence type="ECO:0000313" key="12">
    <source>
        <dbReference type="EMBL" id="AGW14608.1"/>
    </source>
</evidence>
<dbReference type="AlphaFoldDB" id="T2GEC1"/>
<comment type="similarity">
    <text evidence="2">Belongs to the anaerobic coproporphyrinogen-III oxidase family. HemW subfamily.</text>
</comment>
<dbReference type="SFLD" id="SFLDG01065">
    <property type="entry name" value="anaerobic_coproporphyrinogen-I"/>
    <property type="match status" value="1"/>
</dbReference>
<dbReference type="SUPFAM" id="SSF102114">
    <property type="entry name" value="Radical SAM enzymes"/>
    <property type="match status" value="1"/>
</dbReference>
<dbReference type="InterPro" id="IPR007197">
    <property type="entry name" value="rSAM"/>
</dbReference>
<name>T2GEC1_MEGG1</name>
<dbReference type="InterPro" id="IPR010723">
    <property type="entry name" value="HemN_C"/>
</dbReference>
<dbReference type="Gene3D" id="3.20.20.70">
    <property type="entry name" value="Aldolase class I"/>
    <property type="match status" value="1"/>
</dbReference>
<evidence type="ECO:0000256" key="10">
    <source>
        <dbReference type="RuleBase" id="RU364116"/>
    </source>
</evidence>
<dbReference type="RefSeq" id="WP_021761660.1">
    <property type="nucleotide sequence ID" value="NC_022444.1"/>
</dbReference>
<dbReference type="InterPro" id="IPR006638">
    <property type="entry name" value="Elp3/MiaA/NifB-like_rSAM"/>
</dbReference>
<evidence type="ECO:0000256" key="2">
    <source>
        <dbReference type="ARBA" id="ARBA00006100"/>
    </source>
</evidence>
<evidence type="ECO:0000259" key="11">
    <source>
        <dbReference type="PROSITE" id="PS51918"/>
    </source>
</evidence>
<evidence type="ECO:0000256" key="8">
    <source>
        <dbReference type="ARBA" id="ARBA00023014"/>
    </source>
</evidence>
<proteinExistence type="inferred from homology"/>
<dbReference type="InterPro" id="IPR013785">
    <property type="entry name" value="Aldolase_TIM"/>
</dbReference>
<evidence type="ECO:0000256" key="5">
    <source>
        <dbReference type="ARBA" id="ARBA00022691"/>
    </source>
</evidence>
<dbReference type="SFLD" id="SFLDF00562">
    <property type="entry name" value="HemN-like__clustered_with_heat"/>
    <property type="match status" value="1"/>
</dbReference>
<accession>T2GEC1</accession>
<dbReference type="eggNOG" id="COG0635">
    <property type="taxonomic scope" value="Bacteria"/>
</dbReference>
<comment type="subcellular location">
    <subcellularLocation>
        <location evidence="10">Cytoplasm</location>
    </subcellularLocation>
</comment>
<organism evidence="12 13">
    <name type="scientific">Megalodesulfovibrio gigas (strain ATCC 19364 / DSM 1382 / NCIMB 9332 / VKM B-1759)</name>
    <name type="common">Desulfovibrio gigas</name>
    <dbReference type="NCBI Taxonomy" id="1121448"/>
    <lineage>
        <taxon>Bacteria</taxon>
        <taxon>Pseudomonadati</taxon>
        <taxon>Thermodesulfobacteriota</taxon>
        <taxon>Desulfovibrionia</taxon>
        <taxon>Desulfovibrionales</taxon>
        <taxon>Desulfovibrionaceae</taxon>
        <taxon>Megalodesulfovibrio</taxon>
    </lineage>
</organism>